<dbReference type="GO" id="GO:0016874">
    <property type="term" value="F:ligase activity"/>
    <property type="evidence" value="ECO:0007669"/>
    <property type="project" value="UniProtKB-KW"/>
</dbReference>
<comment type="caution">
    <text evidence="1">The sequence shown here is derived from an EMBL/GenBank/DDBJ whole genome shotgun (WGS) entry which is preliminary data.</text>
</comment>
<organism evidence="1 2">
    <name type="scientific">Halorubrum pallidum</name>
    <dbReference type="NCBI Taxonomy" id="1526114"/>
    <lineage>
        <taxon>Archaea</taxon>
        <taxon>Methanobacteriati</taxon>
        <taxon>Methanobacteriota</taxon>
        <taxon>Stenosarchaea group</taxon>
        <taxon>Halobacteria</taxon>
        <taxon>Halobacteriales</taxon>
        <taxon>Haloferacaceae</taxon>
        <taxon>Halorubrum</taxon>
    </lineage>
</organism>
<reference evidence="1 2" key="1">
    <citation type="journal article" date="2019" name="Int. J. Syst. Evol. Microbiol.">
        <title>The Global Catalogue of Microorganisms (GCM) 10K type strain sequencing project: providing services to taxonomists for standard genome sequencing and annotation.</title>
        <authorList>
            <consortium name="The Broad Institute Genomics Platform"/>
            <consortium name="The Broad Institute Genome Sequencing Center for Infectious Disease"/>
            <person name="Wu L."/>
            <person name="Ma J."/>
        </authorList>
    </citation>
    <scope>NUCLEOTIDE SEQUENCE [LARGE SCALE GENOMIC DNA]</scope>
    <source>
        <strain evidence="1 2">PJ61</strain>
    </source>
</reference>
<dbReference type="AlphaFoldDB" id="A0ABD5T2A7"/>
<evidence type="ECO:0000313" key="1">
    <source>
        <dbReference type="EMBL" id="MFC6770840.1"/>
    </source>
</evidence>
<dbReference type="Proteomes" id="UP001596274">
    <property type="component" value="Unassembled WGS sequence"/>
</dbReference>
<proteinExistence type="predicted"/>
<name>A0ABD5T2A7_9EURY</name>
<feature type="non-terminal residue" evidence="1">
    <location>
        <position position="44"/>
    </location>
</feature>
<keyword evidence="1" id="KW-0436">Ligase</keyword>
<accession>A0ABD5T2A7</accession>
<protein>
    <submittedName>
        <fullName evidence="1">RimK family alpha-L-glutamate ligase</fullName>
    </submittedName>
</protein>
<sequence>MLRLAMTTAAETFERVREPLADRGIAVEHVQAKERALSVSAGGA</sequence>
<keyword evidence="2" id="KW-1185">Reference proteome</keyword>
<gene>
    <name evidence="1" type="ORF">ACFQDD_04800</name>
</gene>
<dbReference type="EMBL" id="JBHSWT010000163">
    <property type="protein sequence ID" value="MFC6770840.1"/>
    <property type="molecule type" value="Genomic_DNA"/>
</dbReference>
<evidence type="ECO:0000313" key="2">
    <source>
        <dbReference type="Proteomes" id="UP001596274"/>
    </source>
</evidence>